<feature type="transmembrane region" description="Helical" evidence="7">
    <location>
        <begin position="382"/>
        <end position="401"/>
    </location>
</feature>
<dbReference type="GO" id="GO:0005737">
    <property type="term" value="C:cytoplasm"/>
    <property type="evidence" value="ECO:0007669"/>
    <property type="project" value="UniProtKB-SubCell"/>
</dbReference>
<dbReference type="KEGG" id="fll:EI427_00525"/>
<dbReference type="SMART" id="SM00028">
    <property type="entry name" value="TPR"/>
    <property type="match status" value="4"/>
</dbReference>
<keyword evidence="2" id="KW-0963">Cytoplasm</keyword>
<proteinExistence type="inferred from homology"/>
<keyword evidence="10" id="KW-1185">Reference proteome</keyword>
<evidence type="ECO:0000313" key="10">
    <source>
        <dbReference type="Proteomes" id="UP000267268"/>
    </source>
</evidence>
<dbReference type="PROSITE" id="PS50005">
    <property type="entry name" value="TPR"/>
    <property type="match status" value="1"/>
</dbReference>
<dbReference type="Gene3D" id="1.25.40.10">
    <property type="entry name" value="Tetratricopeptide repeat domain"/>
    <property type="match status" value="3"/>
</dbReference>
<dbReference type="InterPro" id="IPR019734">
    <property type="entry name" value="TPR_rpt"/>
</dbReference>
<dbReference type="Pfam" id="PF13181">
    <property type="entry name" value="TPR_8"/>
    <property type="match status" value="1"/>
</dbReference>
<evidence type="ECO:0000256" key="1">
    <source>
        <dbReference type="ARBA" id="ARBA00004496"/>
    </source>
</evidence>
<evidence type="ECO:0000256" key="5">
    <source>
        <dbReference type="ARBA" id="ARBA00038253"/>
    </source>
</evidence>
<gene>
    <name evidence="9" type="ORF">EI427_00525</name>
</gene>
<dbReference type="SUPFAM" id="SSF48452">
    <property type="entry name" value="TPR-like"/>
    <property type="match status" value="1"/>
</dbReference>
<evidence type="ECO:0000256" key="6">
    <source>
        <dbReference type="PROSITE-ProRule" id="PRU00339"/>
    </source>
</evidence>
<dbReference type="PANTHER" id="PTHR46630">
    <property type="entry name" value="TETRATRICOPEPTIDE REPEAT PROTEIN 29"/>
    <property type="match status" value="1"/>
</dbReference>
<feature type="repeat" description="TPR" evidence="6">
    <location>
        <begin position="145"/>
        <end position="178"/>
    </location>
</feature>
<keyword evidence="7" id="KW-0472">Membrane</keyword>
<keyword evidence="3" id="KW-0677">Repeat</keyword>
<dbReference type="InterPro" id="IPR036457">
    <property type="entry name" value="PPM-type-like_dom_sf"/>
</dbReference>
<evidence type="ECO:0000256" key="2">
    <source>
        <dbReference type="ARBA" id="ARBA00022490"/>
    </source>
</evidence>
<reference evidence="9 10" key="1">
    <citation type="submission" date="2018-12" db="EMBL/GenBank/DDBJ databases">
        <title>Flammeovirga pectinis sp. nov., isolated from the gut of the Korean scallop, Patinopecten yessoensis.</title>
        <authorList>
            <person name="Bae J.-W."/>
            <person name="Jeong Y.-S."/>
            <person name="Kang W."/>
        </authorList>
    </citation>
    <scope>NUCLEOTIDE SEQUENCE [LARGE SCALE GENOMIC DNA]</scope>
    <source>
        <strain evidence="9 10">L12M1</strain>
    </source>
</reference>
<dbReference type="OrthoDB" id="1253697at2"/>
<comment type="similarity">
    <text evidence="5">Belongs to the Rap family.</text>
</comment>
<dbReference type="InterPro" id="IPR011990">
    <property type="entry name" value="TPR-like_helical_dom_sf"/>
</dbReference>
<dbReference type="EMBL" id="CP034562">
    <property type="protein sequence ID" value="AZQ60745.1"/>
    <property type="molecule type" value="Genomic_DNA"/>
</dbReference>
<feature type="domain" description="PPM-type phosphatase" evidence="8">
    <location>
        <begin position="511"/>
        <end position="700"/>
    </location>
</feature>
<dbReference type="InterPro" id="IPR051476">
    <property type="entry name" value="Bac_ResReg_Asp_Phosphatase"/>
</dbReference>
<evidence type="ECO:0000256" key="4">
    <source>
        <dbReference type="ARBA" id="ARBA00022803"/>
    </source>
</evidence>
<evidence type="ECO:0000313" key="9">
    <source>
        <dbReference type="EMBL" id="AZQ60745.1"/>
    </source>
</evidence>
<evidence type="ECO:0000256" key="7">
    <source>
        <dbReference type="SAM" id="Phobius"/>
    </source>
</evidence>
<keyword evidence="7" id="KW-1133">Transmembrane helix</keyword>
<organism evidence="9 10">
    <name type="scientific">Flammeovirga pectinis</name>
    <dbReference type="NCBI Taxonomy" id="2494373"/>
    <lineage>
        <taxon>Bacteria</taxon>
        <taxon>Pseudomonadati</taxon>
        <taxon>Bacteroidota</taxon>
        <taxon>Cytophagia</taxon>
        <taxon>Cytophagales</taxon>
        <taxon>Flammeovirgaceae</taxon>
        <taxon>Flammeovirga</taxon>
    </lineage>
</organism>
<comment type="subcellular location">
    <subcellularLocation>
        <location evidence="1">Cytoplasm</location>
    </subcellularLocation>
</comment>
<dbReference type="PANTHER" id="PTHR46630:SF1">
    <property type="entry name" value="TETRATRICOPEPTIDE REPEAT PROTEIN 29"/>
    <property type="match status" value="1"/>
</dbReference>
<sequence length="701" mass="80186">MSVSFIVLLFLFGPSDSLTTVLSDTVIIDQQLEQFYSHYKQRSDSAAYFAKEALRLSNQINDISRAGKSAHYLGVYYHGLNINYDSAQKYYLLATDPGRTPYELCMTYTNLGNIYHNMQYEKTAMRNLILAEKYALEAKSNSKLSNIYTLIGSILLGTKQYDRAISYYNKAYNLALEDDKPKRQSNAVNNIGIVYKEKQAYGKSIKYFKQSYLIRQQHGTPKHLLESCINIADSYLEYDKLDSAKTYINLAQKLYTENKIDSWSSEFLILKAHFYKKIKKYTKAEKLYKEGLAIAEERKSLKDQTIAKKGLADIYTKTHQYRKANIQLSSFLEIDEKADSIKASIEVADILLGFEVGKTEDENKALKLAAEQTKQLLLYQRTLLFISSLSLILLIILISYLNKSFRKSKILNLELEDSLGIVNHQKKEIEKKNTDLSIALEVVNVQKEQLTSTNNKLHESIRYAKGLQSSMLPSKDKLDELLGDHFIFFKPKDQVSGDFYWVYEVDNIKYVVCADCTGHGVPGAFLSVLGVASLEYIINIEGVRKPSEILYKINNRFIALLKDLSNYIQDGMDISVVAYHLDKEEIEFSGARAKVYLKQDNSLKLFNTVKKAVGEEQNTTFTDTIVKVKEGDTLYLSTDGFKDQFGGKKGKKLMHKNFKILLDEISEMDTNQQYKVIRNSFNEWKGSYDQVDDVLVIGIKI</sequence>
<dbReference type="RefSeq" id="WP_126610688.1">
    <property type="nucleotide sequence ID" value="NZ_CP034562.1"/>
</dbReference>
<keyword evidence="4 6" id="KW-0802">TPR repeat</keyword>
<dbReference type="InterPro" id="IPR001932">
    <property type="entry name" value="PPM-type_phosphatase-like_dom"/>
</dbReference>
<evidence type="ECO:0000259" key="8">
    <source>
        <dbReference type="Pfam" id="PF07228"/>
    </source>
</evidence>
<accession>A0A3Q9FL52</accession>
<dbReference type="Gene3D" id="3.60.40.10">
    <property type="entry name" value="PPM-type phosphatase domain"/>
    <property type="match status" value="1"/>
</dbReference>
<dbReference type="AlphaFoldDB" id="A0A3Q9FL52"/>
<dbReference type="SUPFAM" id="SSF81901">
    <property type="entry name" value="HCP-like"/>
    <property type="match status" value="1"/>
</dbReference>
<dbReference type="Pfam" id="PF13424">
    <property type="entry name" value="TPR_12"/>
    <property type="match status" value="1"/>
</dbReference>
<name>A0A3Q9FL52_9BACT</name>
<protein>
    <submittedName>
        <fullName evidence="9">Tetratricopeptide repeat protein</fullName>
    </submittedName>
</protein>
<keyword evidence="7" id="KW-0812">Transmembrane</keyword>
<dbReference type="Proteomes" id="UP000267268">
    <property type="component" value="Chromosome 1"/>
</dbReference>
<dbReference type="Pfam" id="PF07228">
    <property type="entry name" value="SpoIIE"/>
    <property type="match status" value="1"/>
</dbReference>
<evidence type="ECO:0000256" key="3">
    <source>
        <dbReference type="ARBA" id="ARBA00022737"/>
    </source>
</evidence>